<dbReference type="EMBL" id="LGKG01000057">
    <property type="protein sequence ID" value="KPC65173.1"/>
    <property type="molecule type" value="Genomic_DNA"/>
</dbReference>
<dbReference type="AlphaFoldDB" id="A0A0N0XZR6"/>
<feature type="domain" description="Mycothiol-dependent maleylpyruvate isomerase metal-binding" evidence="1">
    <location>
        <begin position="3"/>
        <end position="131"/>
    </location>
</feature>
<dbReference type="Gene3D" id="3.30.1050.20">
    <property type="match status" value="1"/>
</dbReference>
<evidence type="ECO:0000259" key="1">
    <source>
        <dbReference type="Pfam" id="PF11716"/>
    </source>
</evidence>
<accession>A0A0N0XZR6</accession>
<dbReference type="Gene3D" id="1.20.120.450">
    <property type="entry name" value="dinb family like domain"/>
    <property type="match status" value="1"/>
</dbReference>
<dbReference type="GO" id="GO:0046872">
    <property type="term" value="F:metal ion binding"/>
    <property type="evidence" value="ECO:0007669"/>
    <property type="project" value="InterPro"/>
</dbReference>
<dbReference type="SUPFAM" id="SSF55718">
    <property type="entry name" value="SCP-like"/>
    <property type="match status" value="1"/>
</dbReference>
<dbReference type="InterPro" id="IPR017517">
    <property type="entry name" value="Maleyloyr_isom"/>
</dbReference>
<dbReference type="PATRIC" id="fig|66876.3.peg.1873"/>
<keyword evidence="3" id="KW-1185">Reference proteome</keyword>
<dbReference type="NCBIfam" id="TIGR03083">
    <property type="entry name" value="maleylpyruvate isomerase family mycothiol-dependent enzyme"/>
    <property type="match status" value="1"/>
</dbReference>
<dbReference type="InterPro" id="IPR024344">
    <property type="entry name" value="MDMPI_metal-binding"/>
</dbReference>
<gene>
    <name evidence="2" type="ORF">ADL29_08560</name>
</gene>
<name>A0A0N0XZR6_9ACTN</name>
<evidence type="ECO:0000313" key="2">
    <source>
        <dbReference type="EMBL" id="KPC65173.1"/>
    </source>
</evidence>
<dbReference type="SUPFAM" id="SSF109854">
    <property type="entry name" value="DinB/YfiT-like putative metalloenzymes"/>
    <property type="match status" value="1"/>
</dbReference>
<sequence length="214" mass="23402">MLTACRALPGAAAREKCALPGWTRGHLLTHVARSTDGLRKLLDWARTGVENPQYASYDARAREIEAGAGRPWQDMVDDVERTADAFHEDLRTLPPHAWRAAVRPITGERCTPERILVIRLREMVVHHVDLAVGYTFDRVPGEAAGIVLDDVAGYYTDRAEPPAFRLHLTDTGERRSFGAGDGPVVTATRAAALGWLTGRAPAPSADAPQLPPWI</sequence>
<comment type="caution">
    <text evidence="2">The sequence shown here is derived from an EMBL/GenBank/DDBJ whole genome shotgun (WGS) entry which is preliminary data.</text>
</comment>
<dbReference type="Pfam" id="PF11716">
    <property type="entry name" value="MDMPI_N"/>
    <property type="match status" value="1"/>
</dbReference>
<organism evidence="2 3">
    <name type="scientific">Streptomyces chattanoogensis</name>
    <dbReference type="NCBI Taxonomy" id="66876"/>
    <lineage>
        <taxon>Bacteria</taxon>
        <taxon>Bacillati</taxon>
        <taxon>Actinomycetota</taxon>
        <taxon>Actinomycetes</taxon>
        <taxon>Kitasatosporales</taxon>
        <taxon>Streptomycetaceae</taxon>
        <taxon>Streptomyces</taxon>
    </lineage>
</organism>
<protein>
    <recommendedName>
        <fullName evidence="1">Mycothiol-dependent maleylpyruvate isomerase metal-binding domain-containing protein</fullName>
    </recommendedName>
</protein>
<dbReference type="InterPro" id="IPR036527">
    <property type="entry name" value="SCP2_sterol-bd_dom_sf"/>
</dbReference>
<dbReference type="InterPro" id="IPR034660">
    <property type="entry name" value="DinB/YfiT-like"/>
</dbReference>
<proteinExistence type="predicted"/>
<evidence type="ECO:0000313" key="3">
    <source>
        <dbReference type="Proteomes" id="UP000037982"/>
    </source>
</evidence>
<reference evidence="3" key="1">
    <citation type="submission" date="2015-07" db="EMBL/GenBank/DDBJ databases">
        <authorList>
            <person name="Ju K.-S."/>
            <person name="Doroghazi J.R."/>
            <person name="Metcalf W.W."/>
        </authorList>
    </citation>
    <scope>NUCLEOTIDE SEQUENCE [LARGE SCALE GENOMIC DNA]</scope>
    <source>
        <strain evidence="3">NRRL ISP-5002</strain>
    </source>
</reference>
<dbReference type="Proteomes" id="UP000037982">
    <property type="component" value="Unassembled WGS sequence"/>
</dbReference>